<evidence type="ECO:0000259" key="7">
    <source>
        <dbReference type="Pfam" id="PF01095"/>
    </source>
</evidence>
<dbReference type="GO" id="GO:0030599">
    <property type="term" value="F:pectinesterase activity"/>
    <property type="evidence" value="ECO:0007669"/>
    <property type="project" value="UniProtKB-EC"/>
</dbReference>
<dbReference type="GO" id="GO:0045490">
    <property type="term" value="P:pectin catabolic process"/>
    <property type="evidence" value="ECO:0007669"/>
    <property type="project" value="TreeGrafter"/>
</dbReference>
<dbReference type="PANTHER" id="PTHR31321">
    <property type="entry name" value="ACYL-COA THIOESTER HYDROLASE YBHC-RELATED"/>
    <property type="match status" value="1"/>
</dbReference>
<evidence type="ECO:0000256" key="1">
    <source>
        <dbReference type="ARBA" id="ARBA00005184"/>
    </source>
</evidence>
<dbReference type="AlphaFoldDB" id="A0AAD7NUN6"/>
<protein>
    <recommendedName>
        <fullName evidence="3">pectinesterase</fullName>
        <ecNumber evidence="3">3.1.1.11</ecNumber>
    </recommendedName>
</protein>
<dbReference type="EC" id="3.1.1.11" evidence="3"/>
<evidence type="ECO:0000256" key="2">
    <source>
        <dbReference type="ARBA" id="ARBA00008891"/>
    </source>
</evidence>
<dbReference type="InterPro" id="IPR011050">
    <property type="entry name" value="Pectin_lyase_fold/virulence"/>
</dbReference>
<evidence type="ECO:0000256" key="5">
    <source>
        <dbReference type="ARBA" id="ARBA00023085"/>
    </source>
</evidence>
<dbReference type="SUPFAM" id="SSF51126">
    <property type="entry name" value="Pectin lyase-like"/>
    <property type="match status" value="1"/>
</dbReference>
<reference evidence="8" key="1">
    <citation type="submission" date="2023-03" db="EMBL/GenBank/DDBJ databases">
        <title>Massive genome expansion in bonnet fungi (Mycena s.s.) driven by repeated elements and novel gene families across ecological guilds.</title>
        <authorList>
            <consortium name="Lawrence Berkeley National Laboratory"/>
            <person name="Harder C.B."/>
            <person name="Miyauchi S."/>
            <person name="Viragh M."/>
            <person name="Kuo A."/>
            <person name="Thoen E."/>
            <person name="Andreopoulos B."/>
            <person name="Lu D."/>
            <person name="Skrede I."/>
            <person name="Drula E."/>
            <person name="Henrissat B."/>
            <person name="Morin E."/>
            <person name="Kohler A."/>
            <person name="Barry K."/>
            <person name="LaButti K."/>
            <person name="Morin E."/>
            <person name="Salamov A."/>
            <person name="Lipzen A."/>
            <person name="Mereny Z."/>
            <person name="Hegedus B."/>
            <person name="Baldrian P."/>
            <person name="Stursova M."/>
            <person name="Weitz H."/>
            <person name="Taylor A."/>
            <person name="Grigoriev I.V."/>
            <person name="Nagy L.G."/>
            <person name="Martin F."/>
            <person name="Kauserud H."/>
        </authorList>
    </citation>
    <scope>NUCLEOTIDE SEQUENCE</scope>
    <source>
        <strain evidence="8">CBHHK188m</strain>
    </source>
</reference>
<feature type="chain" id="PRO_5042034491" description="pectinesterase" evidence="6">
    <location>
        <begin position="28"/>
        <end position="285"/>
    </location>
</feature>
<feature type="domain" description="Pectinesterase catalytic" evidence="7">
    <location>
        <begin position="71"/>
        <end position="252"/>
    </location>
</feature>
<dbReference type="EMBL" id="JARJLG010000011">
    <property type="protein sequence ID" value="KAJ7776826.1"/>
    <property type="molecule type" value="Genomic_DNA"/>
</dbReference>
<keyword evidence="5" id="KW-0063">Aspartyl esterase</keyword>
<keyword evidence="9" id="KW-1185">Reference proteome</keyword>
<dbReference type="Proteomes" id="UP001215280">
    <property type="component" value="Unassembled WGS sequence"/>
</dbReference>
<gene>
    <name evidence="8" type="ORF">DFH07DRAFT_865659</name>
</gene>
<evidence type="ECO:0000256" key="6">
    <source>
        <dbReference type="SAM" id="SignalP"/>
    </source>
</evidence>
<evidence type="ECO:0000313" key="8">
    <source>
        <dbReference type="EMBL" id="KAJ7776826.1"/>
    </source>
</evidence>
<evidence type="ECO:0000313" key="9">
    <source>
        <dbReference type="Proteomes" id="UP001215280"/>
    </source>
</evidence>
<comment type="pathway">
    <text evidence="1">Glycan metabolism; pectin degradation; 2-dehydro-3-deoxy-D-gluconate from pectin: step 1/5.</text>
</comment>
<evidence type="ECO:0000256" key="4">
    <source>
        <dbReference type="ARBA" id="ARBA00022801"/>
    </source>
</evidence>
<organism evidence="8 9">
    <name type="scientific">Mycena maculata</name>
    <dbReference type="NCBI Taxonomy" id="230809"/>
    <lineage>
        <taxon>Eukaryota</taxon>
        <taxon>Fungi</taxon>
        <taxon>Dikarya</taxon>
        <taxon>Basidiomycota</taxon>
        <taxon>Agaricomycotina</taxon>
        <taxon>Agaricomycetes</taxon>
        <taxon>Agaricomycetidae</taxon>
        <taxon>Agaricales</taxon>
        <taxon>Marasmiineae</taxon>
        <taxon>Mycenaceae</taxon>
        <taxon>Mycena</taxon>
    </lineage>
</organism>
<keyword evidence="6" id="KW-0732">Signal</keyword>
<comment type="similarity">
    <text evidence="2">Belongs to the pectinesterase family.</text>
</comment>
<name>A0AAD7NUN6_9AGAR</name>
<sequence length="285" mass="30743">MHPHLAFRRLALFFAAYVFSVILTDEATPVEKRAVIILAAVNSLPDDGSAQAIFIYPNTYSEQVIISRTGQVTSTTNTASYTENVVTITHSESASAAGSDEPTATLQVLKDDFALYNVNVKNTIRDSYQETLLFEQGNQFYGFYYIEGAFGFIWGQHAFAFFEQCTIASVGAGAVTADGPDSTTDSLFVINESNLTVSSAATSSLAGEVYLGRPWTEFAQFGPGWEIWSTATPDTEDVLFAEYDSSGPGAAGARASFSEKLTSNPYTAADVLGSSWTTWVDSAYA</sequence>
<dbReference type="PANTHER" id="PTHR31321:SF127">
    <property type="entry name" value="PECTINESTERASE"/>
    <property type="match status" value="1"/>
</dbReference>
<dbReference type="GO" id="GO:0042545">
    <property type="term" value="P:cell wall modification"/>
    <property type="evidence" value="ECO:0007669"/>
    <property type="project" value="InterPro"/>
</dbReference>
<comment type="caution">
    <text evidence="8">The sequence shown here is derived from an EMBL/GenBank/DDBJ whole genome shotgun (WGS) entry which is preliminary data.</text>
</comment>
<dbReference type="Gene3D" id="2.160.20.10">
    <property type="entry name" value="Single-stranded right-handed beta-helix, Pectin lyase-like"/>
    <property type="match status" value="1"/>
</dbReference>
<evidence type="ECO:0000256" key="3">
    <source>
        <dbReference type="ARBA" id="ARBA00013229"/>
    </source>
</evidence>
<dbReference type="InterPro" id="IPR000070">
    <property type="entry name" value="Pectinesterase_cat"/>
</dbReference>
<proteinExistence type="inferred from homology"/>
<dbReference type="Pfam" id="PF01095">
    <property type="entry name" value="Pectinesterase"/>
    <property type="match status" value="1"/>
</dbReference>
<keyword evidence="4" id="KW-0378">Hydrolase</keyword>
<dbReference type="InterPro" id="IPR012334">
    <property type="entry name" value="Pectin_lyas_fold"/>
</dbReference>
<accession>A0AAD7NUN6</accession>
<feature type="signal peptide" evidence="6">
    <location>
        <begin position="1"/>
        <end position="27"/>
    </location>
</feature>